<dbReference type="Proteomes" id="UP000269665">
    <property type="component" value="Unassembled WGS sequence"/>
</dbReference>
<evidence type="ECO:0000313" key="2">
    <source>
        <dbReference type="Proteomes" id="UP000269665"/>
    </source>
</evidence>
<dbReference type="KEGG" id="ppar:A8F97_10690"/>
<name>A0A8B3F4E8_PECPM</name>
<protein>
    <submittedName>
        <fullName evidence="1">Uncharacterized protein</fullName>
    </submittedName>
</protein>
<gene>
    <name evidence="1" type="ORF">C5E00_02075</name>
</gene>
<evidence type="ECO:0000313" key="1">
    <source>
        <dbReference type="EMBL" id="RKO75656.1"/>
    </source>
</evidence>
<dbReference type="EMBL" id="PSZG01000001">
    <property type="protein sequence ID" value="RKO75656.1"/>
    <property type="molecule type" value="Genomic_DNA"/>
</dbReference>
<reference evidence="1 2" key="1">
    <citation type="journal article" date="2018" name="BMC Genomics">
        <title>High genomic variability in the plant pathogenic bacterium Pectobacterium parmentieri deciphered from de novo assembled complete genomes.</title>
        <authorList>
            <person name="Zoledowska S."/>
            <person name="Motyka-Pomagruk A."/>
            <person name="Sledz W."/>
            <person name="Mengoni A."/>
            <person name="Lojkowska E."/>
        </authorList>
    </citation>
    <scope>NUCLEOTIDE SEQUENCE [LARGE SCALE GENOMIC DNA]</scope>
    <source>
        <strain evidence="1 2">IFB5626</strain>
    </source>
</reference>
<accession>A0A8B3F4E8</accession>
<proteinExistence type="predicted"/>
<sequence length="264" mass="29854">MDIRKDLESVAPYISRLLSVGEEFRSFDRDWSHLKNREDFRFVSRVPQQERHKVEAVYACGRDMAIYMYGSLLAINDDFSRYPTLTAIIEAFKNSWVYGNYDQDIPHVAKSICEKHHVNLWSVDQMVVLFKKQEQLLAAVRVTLQMLKNSDLYKMENGIAIMRQEANIHVSGVSGSSININSSGATANVANNYNEPAIFADLISAIKSNYFDSETELNLIDNVHALAASHRGGSFKDAYKDFMQNISAHITVFTPFISGLSALL</sequence>
<comment type="caution">
    <text evidence="1">The sequence shown here is derived from an EMBL/GenBank/DDBJ whole genome shotgun (WGS) entry which is preliminary data.</text>
</comment>
<organism evidence="1 2">
    <name type="scientific">Pectobacterium parmentieri</name>
    <dbReference type="NCBI Taxonomy" id="1905730"/>
    <lineage>
        <taxon>Bacteria</taxon>
        <taxon>Pseudomonadati</taxon>
        <taxon>Pseudomonadota</taxon>
        <taxon>Gammaproteobacteria</taxon>
        <taxon>Enterobacterales</taxon>
        <taxon>Pectobacteriaceae</taxon>
        <taxon>Pectobacterium</taxon>
    </lineage>
</organism>
<dbReference type="OrthoDB" id="5917758at2"/>
<dbReference type="AlphaFoldDB" id="A0A8B3F4E8"/>